<accession>A0A7Y9IA69</accession>
<organism evidence="2 3">
    <name type="scientific">Microlunatus parietis</name>
    <dbReference type="NCBI Taxonomy" id="682979"/>
    <lineage>
        <taxon>Bacteria</taxon>
        <taxon>Bacillati</taxon>
        <taxon>Actinomycetota</taxon>
        <taxon>Actinomycetes</taxon>
        <taxon>Propionibacteriales</taxon>
        <taxon>Propionibacteriaceae</taxon>
        <taxon>Microlunatus</taxon>
    </lineage>
</organism>
<evidence type="ECO:0008006" key="4">
    <source>
        <dbReference type="Google" id="ProtNLM"/>
    </source>
</evidence>
<evidence type="ECO:0000313" key="2">
    <source>
        <dbReference type="EMBL" id="NYE72831.1"/>
    </source>
</evidence>
<dbReference type="Pfam" id="PF14117">
    <property type="entry name" value="DUF4287"/>
    <property type="match status" value="1"/>
</dbReference>
<evidence type="ECO:0000256" key="1">
    <source>
        <dbReference type="SAM" id="MobiDB-lite"/>
    </source>
</evidence>
<comment type="caution">
    <text evidence="2">The sequence shown here is derived from an EMBL/GenBank/DDBJ whole genome shotgun (WGS) entry which is preliminary data.</text>
</comment>
<evidence type="ECO:0000313" key="3">
    <source>
        <dbReference type="Proteomes" id="UP000569914"/>
    </source>
</evidence>
<dbReference type="AlphaFoldDB" id="A0A7Y9IA69"/>
<feature type="region of interest" description="Disordered" evidence="1">
    <location>
        <begin position="69"/>
        <end position="93"/>
    </location>
</feature>
<name>A0A7Y9IA69_9ACTN</name>
<dbReference type="InterPro" id="IPR025629">
    <property type="entry name" value="DUF4287"/>
</dbReference>
<dbReference type="RefSeq" id="WP_179753896.1">
    <property type="nucleotide sequence ID" value="NZ_JACCBU010000001.1"/>
</dbReference>
<reference evidence="2 3" key="1">
    <citation type="submission" date="2020-07" db="EMBL/GenBank/DDBJ databases">
        <title>Sequencing the genomes of 1000 actinobacteria strains.</title>
        <authorList>
            <person name="Klenk H.-P."/>
        </authorList>
    </citation>
    <scope>NUCLEOTIDE SEQUENCE [LARGE SCALE GENOMIC DNA]</scope>
    <source>
        <strain evidence="2 3">DSM 22083</strain>
    </source>
</reference>
<keyword evidence="3" id="KW-1185">Reference proteome</keyword>
<gene>
    <name evidence="2" type="ORF">BKA15_004160</name>
</gene>
<proteinExistence type="predicted"/>
<sequence length="93" mass="10084">MSFQAYLDNLEKKTGRTPAELLAEAQERGITSTAKAQVVVDWLASEYGVGRGHAMALYKVIKDGATISDKHVGSTGAHRDPSTELRLDGIARR</sequence>
<protein>
    <recommendedName>
        <fullName evidence="4">DUF4287 domain-containing protein</fullName>
    </recommendedName>
</protein>
<dbReference type="EMBL" id="JACCBU010000001">
    <property type="protein sequence ID" value="NYE72831.1"/>
    <property type="molecule type" value="Genomic_DNA"/>
</dbReference>
<dbReference type="Proteomes" id="UP000569914">
    <property type="component" value="Unassembled WGS sequence"/>
</dbReference>